<dbReference type="RefSeq" id="WP_170183752.1">
    <property type="nucleotide sequence ID" value="NZ_BAAARZ010000004.1"/>
</dbReference>
<comment type="caution">
    <text evidence="1">The sequence shown here is derived from an EMBL/GenBank/DDBJ whole genome shotgun (WGS) entry which is preliminary data.</text>
</comment>
<protein>
    <submittedName>
        <fullName evidence="1">Uncharacterized protein</fullName>
    </submittedName>
</protein>
<keyword evidence="2" id="KW-1185">Reference proteome</keyword>
<reference evidence="1 2" key="1">
    <citation type="submission" date="2019-06" db="EMBL/GenBank/DDBJ databases">
        <title>Whole genome shotgun sequence of Pseudonocardia hydrocarbonoxydans NBRC 14498.</title>
        <authorList>
            <person name="Hosoyama A."/>
            <person name="Uohara A."/>
            <person name="Ohji S."/>
            <person name="Ichikawa N."/>
        </authorList>
    </citation>
    <scope>NUCLEOTIDE SEQUENCE [LARGE SCALE GENOMIC DNA]</scope>
    <source>
        <strain evidence="1 2">NBRC 14498</strain>
    </source>
</reference>
<proteinExistence type="predicted"/>
<gene>
    <name evidence="1" type="ORF">PHY01_21880</name>
</gene>
<dbReference type="EMBL" id="BJNG01000016">
    <property type="protein sequence ID" value="GEC19905.1"/>
    <property type="molecule type" value="Genomic_DNA"/>
</dbReference>
<name>A0A4Y3WM95_9PSEU</name>
<evidence type="ECO:0000313" key="2">
    <source>
        <dbReference type="Proteomes" id="UP000320338"/>
    </source>
</evidence>
<sequence length="55" mass="5986">MARCAPGTFVRYVGRCACGWIGRPRPATASGAMSARREWFLGHVTTLPLEVPAPR</sequence>
<dbReference type="Proteomes" id="UP000320338">
    <property type="component" value="Unassembled WGS sequence"/>
</dbReference>
<evidence type="ECO:0000313" key="1">
    <source>
        <dbReference type="EMBL" id="GEC19905.1"/>
    </source>
</evidence>
<dbReference type="AlphaFoldDB" id="A0A4Y3WM95"/>
<organism evidence="1 2">
    <name type="scientific">Pseudonocardia hydrocarbonoxydans</name>
    <dbReference type="NCBI Taxonomy" id="76726"/>
    <lineage>
        <taxon>Bacteria</taxon>
        <taxon>Bacillati</taxon>
        <taxon>Actinomycetota</taxon>
        <taxon>Actinomycetes</taxon>
        <taxon>Pseudonocardiales</taxon>
        <taxon>Pseudonocardiaceae</taxon>
        <taxon>Pseudonocardia</taxon>
    </lineage>
</organism>
<accession>A0A4Y3WM95</accession>